<dbReference type="AlphaFoldDB" id="D3F8J2"/>
<dbReference type="KEGG" id="cwo:Cwoe_2534"/>
<name>D3F8J2_CONWI</name>
<dbReference type="Proteomes" id="UP000008229">
    <property type="component" value="Chromosome"/>
</dbReference>
<dbReference type="HOGENOM" id="CLU_2552418_0_0_11"/>
<accession>D3F8J2</accession>
<protein>
    <submittedName>
        <fullName evidence="1">Uncharacterized protein</fullName>
    </submittedName>
</protein>
<keyword evidence="2" id="KW-1185">Reference proteome</keyword>
<dbReference type="RefSeq" id="WP_012934007.1">
    <property type="nucleotide sequence ID" value="NC_013739.1"/>
</dbReference>
<gene>
    <name evidence="1" type="ordered locus">Cwoe_2534</name>
</gene>
<sequence>MRVPSAELTDVDVLAAVERLSLAYRSPSTSLIVWELSQEHAVGGAFQVAVRDALERLRCRGDVVCVSHRGTRRWHVGATPPG</sequence>
<proteinExistence type="predicted"/>
<evidence type="ECO:0000313" key="1">
    <source>
        <dbReference type="EMBL" id="ADB50956.1"/>
    </source>
</evidence>
<evidence type="ECO:0000313" key="2">
    <source>
        <dbReference type="Proteomes" id="UP000008229"/>
    </source>
</evidence>
<dbReference type="EMBL" id="CP001854">
    <property type="protein sequence ID" value="ADB50956.1"/>
    <property type="molecule type" value="Genomic_DNA"/>
</dbReference>
<reference evidence="2" key="2">
    <citation type="submission" date="2010-01" db="EMBL/GenBank/DDBJ databases">
        <title>The complete genome of Conexibacter woesei DSM 14684.</title>
        <authorList>
            <consortium name="US DOE Joint Genome Institute (JGI-PGF)"/>
            <person name="Lucas S."/>
            <person name="Copeland A."/>
            <person name="Lapidus A."/>
            <person name="Glavina del Rio T."/>
            <person name="Dalin E."/>
            <person name="Tice H."/>
            <person name="Bruce D."/>
            <person name="Goodwin L."/>
            <person name="Pitluck S."/>
            <person name="Kyrpides N."/>
            <person name="Mavromatis K."/>
            <person name="Ivanova N."/>
            <person name="Mikhailova N."/>
            <person name="Chertkov O."/>
            <person name="Brettin T."/>
            <person name="Detter J.C."/>
            <person name="Han C."/>
            <person name="Larimer F."/>
            <person name="Land M."/>
            <person name="Hauser L."/>
            <person name="Markowitz V."/>
            <person name="Cheng J.-F."/>
            <person name="Hugenholtz P."/>
            <person name="Woyke T."/>
            <person name="Wu D."/>
            <person name="Pukall R."/>
            <person name="Steenblock K."/>
            <person name="Schneider S."/>
            <person name="Klenk H.-P."/>
            <person name="Eisen J.A."/>
        </authorList>
    </citation>
    <scope>NUCLEOTIDE SEQUENCE [LARGE SCALE GENOMIC DNA]</scope>
    <source>
        <strain evidence="2">DSM 14684 / CIP 108061 / JCM 11494 / NBRC 100937 / ID131577</strain>
    </source>
</reference>
<organism evidence="1 2">
    <name type="scientific">Conexibacter woesei (strain DSM 14684 / CCUG 47730 / CIP 108061 / JCM 11494 / NBRC 100937 / ID131577)</name>
    <dbReference type="NCBI Taxonomy" id="469383"/>
    <lineage>
        <taxon>Bacteria</taxon>
        <taxon>Bacillati</taxon>
        <taxon>Actinomycetota</taxon>
        <taxon>Thermoleophilia</taxon>
        <taxon>Solirubrobacterales</taxon>
        <taxon>Conexibacteraceae</taxon>
        <taxon>Conexibacter</taxon>
    </lineage>
</organism>
<reference evidence="1 2" key="1">
    <citation type="journal article" date="2010" name="Stand. Genomic Sci.">
        <title>Complete genome sequence of Conexibacter woesei type strain (ID131577).</title>
        <authorList>
            <person name="Pukall R."/>
            <person name="Lapidus A."/>
            <person name="Glavina Del Rio T."/>
            <person name="Copeland A."/>
            <person name="Tice H."/>
            <person name="Cheng J.-F."/>
            <person name="Lucas S."/>
            <person name="Chen F."/>
            <person name="Nolan M."/>
            <person name="Bruce D."/>
            <person name="Goodwin L."/>
            <person name="Pitluck S."/>
            <person name="Mavromatis K."/>
            <person name="Ivanova N."/>
            <person name="Ovchinnikova G."/>
            <person name="Pati A."/>
            <person name="Chen A."/>
            <person name="Palaniappan K."/>
            <person name="Land M."/>
            <person name="Hauser L."/>
            <person name="Chang Y.-J."/>
            <person name="Jeffries C.D."/>
            <person name="Chain P."/>
            <person name="Meincke L."/>
            <person name="Sims D."/>
            <person name="Brettin T."/>
            <person name="Detter J.C."/>
            <person name="Rohde M."/>
            <person name="Goeker M."/>
            <person name="Bristow J."/>
            <person name="Eisen J.A."/>
            <person name="Markowitz V."/>
            <person name="Kyrpides N.C."/>
            <person name="Klenk H.-P."/>
            <person name="Hugenholtz P."/>
        </authorList>
    </citation>
    <scope>NUCLEOTIDE SEQUENCE [LARGE SCALE GENOMIC DNA]</scope>
    <source>
        <strain evidence="2">DSM 14684 / CIP 108061 / JCM 11494 / NBRC 100937 / ID131577</strain>
    </source>
</reference>